<reference evidence="9 10" key="1">
    <citation type="journal article" date="2011" name="PLoS Pathog.">
        <title>Endophytic Life Strategies Decoded by Genome and Transcriptome Analyses of the Mutualistic Root Symbiont Piriformospora indica.</title>
        <authorList>
            <person name="Zuccaro A."/>
            <person name="Lahrmann U."/>
            <person name="Guldener U."/>
            <person name="Langen G."/>
            <person name="Pfiffi S."/>
            <person name="Biedenkopf D."/>
            <person name="Wong P."/>
            <person name="Samans B."/>
            <person name="Grimm C."/>
            <person name="Basiewicz M."/>
            <person name="Murat C."/>
            <person name="Martin F."/>
            <person name="Kogel K.H."/>
        </authorList>
    </citation>
    <scope>NUCLEOTIDE SEQUENCE [LARGE SCALE GENOMIC DNA]</scope>
    <source>
        <strain evidence="9 10">DSM 11827</strain>
    </source>
</reference>
<name>G4TV85_SERID</name>
<feature type="region of interest" description="Disordered" evidence="7">
    <location>
        <begin position="157"/>
        <end position="177"/>
    </location>
</feature>
<accession>G4TV85</accession>
<dbReference type="STRING" id="1109443.G4TV85"/>
<dbReference type="Proteomes" id="UP000007148">
    <property type="component" value="Unassembled WGS sequence"/>
</dbReference>
<evidence type="ECO:0000256" key="2">
    <source>
        <dbReference type="ARBA" id="ARBA00007665"/>
    </source>
</evidence>
<protein>
    <submittedName>
        <fullName evidence="9">Related to YIH1</fullName>
    </submittedName>
</protein>
<keyword evidence="5" id="KW-0810">Translation regulation</keyword>
<comment type="similarity">
    <text evidence="2">Belongs to the IMPACT family.</text>
</comment>
<dbReference type="InterPro" id="IPR001498">
    <property type="entry name" value="Impact_N"/>
</dbReference>
<feature type="compositionally biased region" description="Basic and acidic residues" evidence="7">
    <location>
        <begin position="157"/>
        <end position="170"/>
    </location>
</feature>
<dbReference type="AlphaFoldDB" id="G4TV85"/>
<keyword evidence="6" id="KW-0346">Stress response</keyword>
<evidence type="ECO:0000256" key="4">
    <source>
        <dbReference type="ARBA" id="ARBA00022491"/>
    </source>
</evidence>
<dbReference type="PANTHER" id="PTHR16301">
    <property type="entry name" value="IMPACT-RELATED"/>
    <property type="match status" value="1"/>
</dbReference>
<evidence type="ECO:0000256" key="1">
    <source>
        <dbReference type="ARBA" id="ARBA00004496"/>
    </source>
</evidence>
<evidence type="ECO:0000256" key="6">
    <source>
        <dbReference type="ARBA" id="ARBA00023016"/>
    </source>
</evidence>
<dbReference type="EMBL" id="CAFZ01000415">
    <property type="protein sequence ID" value="CCA75228.1"/>
    <property type="molecule type" value="Genomic_DNA"/>
</dbReference>
<dbReference type="PROSITE" id="PS50908">
    <property type="entry name" value="RWD"/>
    <property type="match status" value="1"/>
</dbReference>
<dbReference type="InterPro" id="IPR023582">
    <property type="entry name" value="Impact"/>
</dbReference>
<dbReference type="InterPro" id="IPR020568">
    <property type="entry name" value="Ribosomal_Su5_D2-typ_SF"/>
</dbReference>
<dbReference type="InParanoid" id="G4TV85"/>
<evidence type="ECO:0000256" key="3">
    <source>
        <dbReference type="ARBA" id="ARBA00022490"/>
    </source>
</evidence>
<dbReference type="SUPFAM" id="SSF54495">
    <property type="entry name" value="UBC-like"/>
    <property type="match status" value="1"/>
</dbReference>
<dbReference type="OMA" id="INAWRCR"/>
<dbReference type="InterPro" id="IPR016135">
    <property type="entry name" value="UBQ-conjugating_enzyme/RWD"/>
</dbReference>
<dbReference type="GO" id="GO:0005737">
    <property type="term" value="C:cytoplasm"/>
    <property type="evidence" value="ECO:0007669"/>
    <property type="project" value="UniProtKB-SubCell"/>
</dbReference>
<evidence type="ECO:0000313" key="9">
    <source>
        <dbReference type="EMBL" id="CCA75228.1"/>
    </source>
</evidence>
<keyword evidence="4" id="KW-0678">Repressor</keyword>
<comment type="caution">
    <text evidence="9">The sequence shown here is derived from an EMBL/GenBank/DDBJ whole genome shotgun (WGS) entry which is preliminary data.</text>
</comment>
<dbReference type="Pfam" id="PF05773">
    <property type="entry name" value="RWD"/>
    <property type="match status" value="1"/>
</dbReference>
<dbReference type="InterPro" id="IPR006575">
    <property type="entry name" value="RWD_dom"/>
</dbReference>
<keyword evidence="3" id="KW-0963">Cytoplasm</keyword>
<feature type="domain" description="RWD" evidence="8">
    <location>
        <begin position="24"/>
        <end position="146"/>
    </location>
</feature>
<dbReference type="Pfam" id="PF01205">
    <property type="entry name" value="Impact_N"/>
    <property type="match status" value="1"/>
</dbReference>
<comment type="subcellular location">
    <subcellularLocation>
        <location evidence="1">Cytoplasm</location>
    </subcellularLocation>
</comment>
<evidence type="ECO:0000313" key="10">
    <source>
        <dbReference type="Proteomes" id="UP000007148"/>
    </source>
</evidence>
<organism evidence="9 10">
    <name type="scientific">Serendipita indica (strain DSM 11827)</name>
    <name type="common">Root endophyte fungus</name>
    <name type="synonym">Piriformospora indica</name>
    <dbReference type="NCBI Taxonomy" id="1109443"/>
    <lineage>
        <taxon>Eukaryota</taxon>
        <taxon>Fungi</taxon>
        <taxon>Dikarya</taxon>
        <taxon>Basidiomycota</taxon>
        <taxon>Agaricomycotina</taxon>
        <taxon>Agaricomycetes</taxon>
        <taxon>Sebacinales</taxon>
        <taxon>Serendipitaceae</taxon>
        <taxon>Serendipita</taxon>
    </lineage>
</organism>
<proteinExistence type="inferred from homology"/>
<dbReference type="HOGENOM" id="CLU_045276_0_0_1"/>
<dbReference type="SUPFAM" id="SSF54211">
    <property type="entry name" value="Ribosomal protein S5 domain 2-like"/>
    <property type="match status" value="1"/>
</dbReference>
<evidence type="ECO:0000256" key="7">
    <source>
        <dbReference type="SAM" id="MobiDB-lite"/>
    </source>
</evidence>
<evidence type="ECO:0000256" key="5">
    <source>
        <dbReference type="ARBA" id="ARBA00022845"/>
    </source>
</evidence>
<dbReference type="OrthoDB" id="69641at2759"/>
<dbReference type="PANTHER" id="PTHR16301:SF24">
    <property type="entry name" value="RWD DOMAIN-CONTAINING PROTEIN"/>
    <property type="match status" value="1"/>
</dbReference>
<keyword evidence="10" id="KW-1185">Reference proteome</keyword>
<dbReference type="Gene3D" id="3.10.110.10">
    <property type="entry name" value="Ubiquitin Conjugating Enzyme"/>
    <property type="match status" value="1"/>
</dbReference>
<dbReference type="GO" id="GO:0140469">
    <property type="term" value="P:GCN2-mediated signaling"/>
    <property type="evidence" value="ECO:0007669"/>
    <property type="project" value="TreeGrafter"/>
</dbReference>
<dbReference type="eggNOG" id="KOG3299">
    <property type="taxonomic scope" value="Eukaryota"/>
</dbReference>
<sequence length="344" mass="37989">MSSNELADLIQNLESDPERGEIAVEIQALQSIYSEEGAISIWKPEHSSSSSRLPKDTIRLDVRTALSPLHKDVDFRVLVSLPPTYPASSPPQLQILSRYIGAFQVDSVLFGAALKTYISRGRVEFTPREVAIFDGVENLREVIQRWYEERLSALDAAKSQKGDEKGHGDENPDGDLVLEDEHISSTGTSLTAIQSELPDGVQIWVSEPIVDRKSTFIGRACQITHPSQVPLILSYLMEDKSTAKAAHPVINAWRCEVNGTMHQDNDDDGETAAGARLAHLLQILDLKDVLVVVTRYFGGIHLHGDRFRHINSVARAALEAGGFLDEPEDHRRKGRMGAKGRGKA</sequence>
<dbReference type="InterPro" id="IPR036956">
    <property type="entry name" value="Impact_N_sf"/>
</dbReference>
<gene>
    <name evidence="9" type="ORF">PIIN_09212</name>
</gene>
<dbReference type="GO" id="GO:0006446">
    <property type="term" value="P:regulation of translational initiation"/>
    <property type="evidence" value="ECO:0007669"/>
    <property type="project" value="TreeGrafter"/>
</dbReference>
<evidence type="ECO:0000259" key="8">
    <source>
        <dbReference type="PROSITE" id="PS50908"/>
    </source>
</evidence>
<dbReference type="Gene3D" id="3.30.230.30">
    <property type="entry name" value="Impact, N-terminal domain"/>
    <property type="match status" value="1"/>
</dbReference>
<dbReference type="FunCoup" id="G4TV85">
    <property type="interactions" value="320"/>
</dbReference>